<comment type="similarity">
    <text evidence="1">Belongs to the GMC oxidoreductase family.</text>
</comment>
<dbReference type="PANTHER" id="PTHR11552:SF147">
    <property type="entry name" value="CHOLINE DEHYDROGENASE, MITOCHONDRIAL"/>
    <property type="match status" value="1"/>
</dbReference>
<dbReference type="Gene3D" id="3.30.560.10">
    <property type="entry name" value="Glucose Oxidase, domain 3"/>
    <property type="match status" value="1"/>
</dbReference>
<name>A0AAU7XIT9_9HYPH</name>
<protein>
    <submittedName>
        <fullName evidence="3">GMC family oxidoreductase</fullName>
    </submittedName>
</protein>
<dbReference type="GO" id="GO:0016614">
    <property type="term" value="F:oxidoreductase activity, acting on CH-OH group of donors"/>
    <property type="evidence" value="ECO:0007669"/>
    <property type="project" value="InterPro"/>
</dbReference>
<organism evidence="3">
    <name type="scientific">Methyloraptor flagellatus</name>
    <dbReference type="NCBI Taxonomy" id="3162530"/>
    <lineage>
        <taxon>Bacteria</taxon>
        <taxon>Pseudomonadati</taxon>
        <taxon>Pseudomonadota</taxon>
        <taxon>Alphaproteobacteria</taxon>
        <taxon>Hyphomicrobiales</taxon>
        <taxon>Ancalomicrobiaceae</taxon>
        <taxon>Methyloraptor</taxon>
    </lineage>
</organism>
<dbReference type="InterPro" id="IPR012132">
    <property type="entry name" value="GMC_OxRdtase"/>
</dbReference>
<dbReference type="Pfam" id="PF05199">
    <property type="entry name" value="GMC_oxred_C"/>
    <property type="match status" value="1"/>
</dbReference>
<dbReference type="RefSeq" id="WP_407052082.1">
    <property type="nucleotide sequence ID" value="NZ_CP158568.1"/>
</dbReference>
<dbReference type="EMBL" id="CP158568">
    <property type="protein sequence ID" value="XBY46996.1"/>
    <property type="molecule type" value="Genomic_DNA"/>
</dbReference>
<dbReference type="Gene3D" id="3.50.50.60">
    <property type="entry name" value="FAD/NAD(P)-binding domain"/>
    <property type="match status" value="1"/>
</dbReference>
<dbReference type="KEGG" id="mflg:ABS361_00115"/>
<dbReference type="GO" id="GO:0050660">
    <property type="term" value="F:flavin adenine dinucleotide binding"/>
    <property type="evidence" value="ECO:0007669"/>
    <property type="project" value="InterPro"/>
</dbReference>
<dbReference type="SUPFAM" id="SSF51905">
    <property type="entry name" value="FAD/NAD(P)-binding domain"/>
    <property type="match status" value="1"/>
</dbReference>
<dbReference type="InterPro" id="IPR007867">
    <property type="entry name" value="GMC_OxRtase_C"/>
</dbReference>
<evidence type="ECO:0000313" key="3">
    <source>
        <dbReference type="EMBL" id="XBY46996.1"/>
    </source>
</evidence>
<dbReference type="InterPro" id="IPR036188">
    <property type="entry name" value="FAD/NAD-bd_sf"/>
</dbReference>
<dbReference type="SUPFAM" id="SSF54373">
    <property type="entry name" value="FAD-linked reductases, C-terminal domain"/>
    <property type="match status" value="1"/>
</dbReference>
<dbReference type="AlphaFoldDB" id="A0AAU7XIT9"/>
<evidence type="ECO:0000259" key="2">
    <source>
        <dbReference type="Pfam" id="PF05199"/>
    </source>
</evidence>
<accession>A0AAU7XIT9</accession>
<sequence>MHGAILSRSGWHSVGLRTGSIFFWVNKSYSRGQLALASADPRVEPAVDFRMLDDPRDLERLKGALRMGAAVLQDTLMDGFRDVVFPASYTPRVAKIAVPGRWNALQRGALSALLDAAGPLRRALVHGVVTLGTTIDGLLADDDRLTDFVRANVGCTWHPSGTCRMGRADDPAAVTDPAGRVHGVSGLRVADASIMPSIPCANTNMPTIMIAERIAAFVAETEQGT</sequence>
<gene>
    <name evidence="3" type="ORF">ABS361_00115</name>
</gene>
<reference evidence="3" key="1">
    <citation type="submission" date="2024-06" db="EMBL/GenBank/DDBJ databases">
        <title>Methylostella associata gen. nov., sp. nov., a novel Ancalomicrobiaceae-affiliated facultatively methylotrophic bacteria that feed on methanotrophs of the genus Methylococcus.</title>
        <authorList>
            <person name="Saltykova V."/>
            <person name="Danilova O.V."/>
            <person name="Oshkin I.Y."/>
            <person name="Belova S.E."/>
            <person name="Pimenov N.V."/>
            <person name="Dedysh S.N."/>
        </authorList>
    </citation>
    <scope>NUCLEOTIDE SEQUENCE</scope>
    <source>
        <strain evidence="3">S20</strain>
    </source>
</reference>
<dbReference type="PANTHER" id="PTHR11552">
    <property type="entry name" value="GLUCOSE-METHANOL-CHOLINE GMC OXIDOREDUCTASE"/>
    <property type="match status" value="1"/>
</dbReference>
<proteinExistence type="inferred from homology"/>
<evidence type="ECO:0000256" key="1">
    <source>
        <dbReference type="ARBA" id="ARBA00010790"/>
    </source>
</evidence>
<dbReference type="Gene3D" id="3.30.410.40">
    <property type="match status" value="1"/>
</dbReference>
<feature type="domain" description="Glucose-methanol-choline oxidoreductase C-terminal" evidence="2">
    <location>
        <begin position="29"/>
        <end position="211"/>
    </location>
</feature>